<reference evidence="2" key="1">
    <citation type="submission" date="2020-02" db="EMBL/GenBank/DDBJ databases">
        <authorList>
            <person name="Meier V. D."/>
        </authorList>
    </citation>
    <scope>NUCLEOTIDE SEQUENCE</scope>
    <source>
        <strain evidence="2">AVDCRST_MAG83</strain>
    </source>
</reference>
<feature type="non-terminal residue" evidence="2">
    <location>
        <position position="49"/>
    </location>
</feature>
<evidence type="ECO:0000313" key="2">
    <source>
        <dbReference type="EMBL" id="CAA9241946.1"/>
    </source>
</evidence>
<name>A0A6J4I5T9_9MICC</name>
<accession>A0A6J4I5T9</accession>
<organism evidence="2">
    <name type="scientific">uncultured Arthrobacter sp</name>
    <dbReference type="NCBI Taxonomy" id="114050"/>
    <lineage>
        <taxon>Bacteria</taxon>
        <taxon>Bacillati</taxon>
        <taxon>Actinomycetota</taxon>
        <taxon>Actinomycetes</taxon>
        <taxon>Micrococcales</taxon>
        <taxon>Micrococcaceae</taxon>
        <taxon>Arthrobacter</taxon>
        <taxon>environmental samples</taxon>
    </lineage>
</organism>
<sequence>GKQGGVHPDRTRQVAEGPDGRGIHAGSGVLARSGSGSQSRVADGPGRGL</sequence>
<feature type="compositionally biased region" description="Basic and acidic residues" evidence="1">
    <location>
        <begin position="7"/>
        <end position="22"/>
    </location>
</feature>
<protein>
    <submittedName>
        <fullName evidence="2">Uncharacterized protein</fullName>
    </submittedName>
</protein>
<dbReference type="AlphaFoldDB" id="A0A6J4I5T9"/>
<dbReference type="EMBL" id="CADCTE010000099">
    <property type="protein sequence ID" value="CAA9241946.1"/>
    <property type="molecule type" value="Genomic_DNA"/>
</dbReference>
<feature type="non-terminal residue" evidence="2">
    <location>
        <position position="1"/>
    </location>
</feature>
<gene>
    <name evidence="2" type="ORF">AVDCRST_MAG83-1683</name>
</gene>
<evidence type="ECO:0000256" key="1">
    <source>
        <dbReference type="SAM" id="MobiDB-lite"/>
    </source>
</evidence>
<feature type="region of interest" description="Disordered" evidence="1">
    <location>
        <begin position="1"/>
        <end position="49"/>
    </location>
</feature>
<proteinExistence type="predicted"/>